<dbReference type="AlphaFoldDB" id="A0A1B8ZK50"/>
<sequence>MNKPINEKNISNFIEKERKYFNTLPIKEDWDSIIWNTRDWLFHRGLGCNFFFNAHICKIADPNFAMPKDFADFTKSFILNISRNWQLGFGNIKSYLNLFRMLYTLMLKRNESSISNITRWHFDELIHNMQDNSLKYQTIYNNSTRLKRISDFIDQFKLSPIPIEFKNNVKCKDYTYTSISSMDFDDRIESKKLPSYEAIVAYAKCTNSPLNNYEAILLRTIDLIIATGLRANEILLLPYNCLIKKVRKDENGNILKNSNNKNIYDYCIKYYAQKSFRPQVHWLSEQDVPLVIRAINDLKTLTAEPRKIAKFQEDHNRLWNIPADKLIADSDLLKYFGHKNIESLNSFLKRQNISPKIINKDIVYSRLTDHKKKCPQHLYIAGEIENLFYKRVNHVALKHNNKTILKTSEVLSIRFVGCFGYYYDEQPKSMIKLLPSRTGIDQINVALGSRSIDSQKSIFDRRGLTEADGSRIKISSHQFRHWKNTLYELAGMSNINQALALGRENISQNKVYQHPTFEEYTKSHKEYLNFNTVDEKISFLRNGIRKKIIIGELTDTYHNIKEVESYENAETFLHTHGNALHITPFGACTNDFSLNPCEKHLQCWNACNNLHLTGLEHEWENLEKLIHITENSLEKLKQNGIEEYGANNWIMDLEAKLKNMKYVKELAIKGFNVQVFPNGNNLSEINKKTDIINGKQ</sequence>
<name>A0A1B8ZK50_9FLAO</name>
<gene>
    <name evidence="1" type="ORF">BBI01_07240</name>
</gene>
<dbReference type="RefSeq" id="WP_065394178.1">
    <property type="nucleotide sequence ID" value="NZ_MAYH01000023.1"/>
</dbReference>
<keyword evidence="2" id="KW-1185">Reference proteome</keyword>
<evidence type="ECO:0000313" key="1">
    <source>
        <dbReference type="EMBL" id="OCA71944.1"/>
    </source>
</evidence>
<proteinExistence type="predicted"/>
<dbReference type="Proteomes" id="UP000092651">
    <property type="component" value="Unassembled WGS sequence"/>
</dbReference>
<dbReference type="EMBL" id="MAYH01000023">
    <property type="protein sequence ID" value="OCA71944.1"/>
    <property type="molecule type" value="Genomic_DNA"/>
</dbReference>
<evidence type="ECO:0000313" key="2">
    <source>
        <dbReference type="Proteomes" id="UP000092651"/>
    </source>
</evidence>
<comment type="caution">
    <text evidence="1">The sequence shown here is derived from an EMBL/GenBank/DDBJ whole genome shotgun (WGS) entry which is preliminary data.</text>
</comment>
<organism evidence="1 2">
    <name type="scientific">Chryseobacterium artocarpi</name>
    <dbReference type="NCBI Taxonomy" id="1414727"/>
    <lineage>
        <taxon>Bacteria</taxon>
        <taxon>Pseudomonadati</taxon>
        <taxon>Bacteroidota</taxon>
        <taxon>Flavobacteriia</taxon>
        <taxon>Flavobacteriales</taxon>
        <taxon>Weeksellaceae</taxon>
        <taxon>Chryseobacterium group</taxon>
        <taxon>Chryseobacterium</taxon>
    </lineage>
</organism>
<evidence type="ECO:0008006" key="3">
    <source>
        <dbReference type="Google" id="ProtNLM"/>
    </source>
</evidence>
<protein>
    <recommendedName>
        <fullName evidence="3">Integrase</fullName>
    </recommendedName>
</protein>
<dbReference type="OrthoDB" id="1490038at2"/>
<reference evidence="1 2" key="1">
    <citation type="submission" date="2016-07" db="EMBL/GenBank/DDBJ databases">
        <authorList>
            <person name="Jeong J.-J."/>
            <person name="Kim D.W."/>
            <person name="Sang M.K."/>
            <person name="Choi I.-G."/>
            <person name="Kim K.D."/>
        </authorList>
    </citation>
    <scope>NUCLEOTIDE SEQUENCE [LARGE SCALE GENOMIC DNA]</scope>
    <source>
        <strain evidence="1 2">UTM-3</strain>
    </source>
</reference>
<accession>A0A1B8ZK50</accession>